<accession>A0ABZ1BL47</accession>
<keyword evidence="5 12" id="KW-0963">Cytoplasm</keyword>
<dbReference type="SUPFAM" id="SSF88697">
    <property type="entry name" value="PUA domain-like"/>
    <property type="match status" value="1"/>
</dbReference>
<evidence type="ECO:0000256" key="4">
    <source>
        <dbReference type="ARBA" id="ARBA00013673"/>
    </source>
</evidence>
<dbReference type="SUPFAM" id="SSF75217">
    <property type="entry name" value="alpha/beta knot"/>
    <property type="match status" value="1"/>
</dbReference>
<keyword evidence="7 12" id="KW-0489">Methyltransferase</keyword>
<comment type="function">
    <text evidence="10 12">Specifically methylates the N3 position of the uracil ring of uridine 1498 (m3U1498) in 16S rRNA. Acts on the fully assembled 30S ribosomal subunit.</text>
</comment>
<organism evidence="15 16">
    <name type="scientific">Geochorda subterranea</name>
    <dbReference type="NCBI Taxonomy" id="3109564"/>
    <lineage>
        <taxon>Bacteria</taxon>
        <taxon>Bacillati</taxon>
        <taxon>Bacillota</taxon>
        <taxon>Limnochordia</taxon>
        <taxon>Limnochordales</taxon>
        <taxon>Geochordaceae</taxon>
        <taxon>Geochorda</taxon>
    </lineage>
</organism>
<dbReference type="PANTHER" id="PTHR30027">
    <property type="entry name" value="RIBOSOMAL RNA SMALL SUBUNIT METHYLTRANSFERASE E"/>
    <property type="match status" value="1"/>
</dbReference>
<dbReference type="Pfam" id="PF04452">
    <property type="entry name" value="Methyltrans_RNA"/>
    <property type="match status" value="1"/>
</dbReference>
<protein>
    <recommendedName>
        <fullName evidence="4 12">Ribosomal RNA small subunit methyltransferase E</fullName>
        <ecNumber evidence="3 12">2.1.1.193</ecNumber>
    </recommendedName>
</protein>
<dbReference type="EMBL" id="CP141614">
    <property type="protein sequence ID" value="WRP13539.1"/>
    <property type="molecule type" value="Genomic_DNA"/>
</dbReference>
<dbReference type="RefSeq" id="WP_324667784.1">
    <property type="nucleotide sequence ID" value="NZ_CP141614.1"/>
</dbReference>
<dbReference type="Proteomes" id="UP001333102">
    <property type="component" value="Chromosome"/>
</dbReference>
<evidence type="ECO:0000256" key="6">
    <source>
        <dbReference type="ARBA" id="ARBA00022552"/>
    </source>
</evidence>
<keyword evidence="9 12" id="KW-0949">S-adenosyl-L-methionine</keyword>
<dbReference type="InterPro" id="IPR046886">
    <property type="entry name" value="RsmE_MTase_dom"/>
</dbReference>
<evidence type="ECO:0000256" key="3">
    <source>
        <dbReference type="ARBA" id="ARBA00012328"/>
    </source>
</evidence>
<evidence type="ECO:0000259" key="14">
    <source>
        <dbReference type="Pfam" id="PF20260"/>
    </source>
</evidence>
<keyword evidence="8 12" id="KW-0808">Transferase</keyword>
<dbReference type="GO" id="GO:0032259">
    <property type="term" value="P:methylation"/>
    <property type="evidence" value="ECO:0007669"/>
    <property type="project" value="UniProtKB-KW"/>
</dbReference>
<evidence type="ECO:0000256" key="12">
    <source>
        <dbReference type="PIRNR" id="PIRNR015601"/>
    </source>
</evidence>
<keyword evidence="16" id="KW-1185">Reference proteome</keyword>
<evidence type="ECO:0000313" key="15">
    <source>
        <dbReference type="EMBL" id="WRP13539.1"/>
    </source>
</evidence>
<evidence type="ECO:0000256" key="5">
    <source>
        <dbReference type="ARBA" id="ARBA00022490"/>
    </source>
</evidence>
<reference evidence="16" key="1">
    <citation type="submission" date="2023-12" db="EMBL/GenBank/DDBJ databases">
        <title>Novel isolates from deep terrestrial aquifers shed light on the physiology and ecology of the class Limnochordia.</title>
        <authorList>
            <person name="Karnachuk O.V."/>
            <person name="Lukina A.P."/>
            <person name="Avakyan M.R."/>
            <person name="Kadnikov V."/>
            <person name="Begmatov S."/>
            <person name="Beletsky A.V."/>
            <person name="Mardanov A.V."/>
            <person name="Ravin N.V."/>
        </authorList>
    </citation>
    <scope>NUCLEOTIDE SEQUENCE [LARGE SCALE GENOMIC DNA]</scope>
    <source>
        <strain evidence="16">LN</strain>
    </source>
</reference>
<dbReference type="CDD" id="cd18084">
    <property type="entry name" value="RsmE-like"/>
    <property type="match status" value="1"/>
</dbReference>
<evidence type="ECO:0000256" key="11">
    <source>
        <dbReference type="ARBA" id="ARBA00047944"/>
    </source>
</evidence>
<feature type="domain" description="Ribosomal RNA small subunit methyltransferase E PUA-like" evidence="14">
    <location>
        <begin position="25"/>
        <end position="70"/>
    </location>
</feature>
<dbReference type="NCBIfam" id="TIGR00046">
    <property type="entry name" value="RsmE family RNA methyltransferase"/>
    <property type="match status" value="1"/>
</dbReference>
<evidence type="ECO:0000256" key="1">
    <source>
        <dbReference type="ARBA" id="ARBA00004496"/>
    </source>
</evidence>
<evidence type="ECO:0000259" key="13">
    <source>
        <dbReference type="Pfam" id="PF04452"/>
    </source>
</evidence>
<comment type="catalytic activity">
    <reaction evidence="11 12">
        <text>uridine(1498) in 16S rRNA + S-adenosyl-L-methionine = N(3)-methyluridine(1498) in 16S rRNA + S-adenosyl-L-homocysteine + H(+)</text>
        <dbReference type="Rhea" id="RHEA:42920"/>
        <dbReference type="Rhea" id="RHEA-COMP:10283"/>
        <dbReference type="Rhea" id="RHEA-COMP:10284"/>
        <dbReference type="ChEBI" id="CHEBI:15378"/>
        <dbReference type="ChEBI" id="CHEBI:57856"/>
        <dbReference type="ChEBI" id="CHEBI:59789"/>
        <dbReference type="ChEBI" id="CHEBI:65315"/>
        <dbReference type="ChEBI" id="CHEBI:74502"/>
        <dbReference type="EC" id="2.1.1.193"/>
    </reaction>
</comment>
<keyword evidence="6 12" id="KW-0698">rRNA processing</keyword>
<proteinExistence type="inferred from homology"/>
<comment type="similarity">
    <text evidence="2 12">Belongs to the RNA methyltransferase RsmE family.</text>
</comment>
<dbReference type="InterPro" id="IPR029028">
    <property type="entry name" value="Alpha/beta_knot_MTases"/>
</dbReference>
<evidence type="ECO:0000313" key="16">
    <source>
        <dbReference type="Proteomes" id="UP001333102"/>
    </source>
</evidence>
<gene>
    <name evidence="15" type="ORF">VLY81_08745</name>
</gene>
<dbReference type="Pfam" id="PF20260">
    <property type="entry name" value="PUA_4"/>
    <property type="match status" value="1"/>
</dbReference>
<evidence type="ECO:0000256" key="2">
    <source>
        <dbReference type="ARBA" id="ARBA00005528"/>
    </source>
</evidence>
<dbReference type="InterPro" id="IPR015947">
    <property type="entry name" value="PUA-like_sf"/>
</dbReference>
<dbReference type="InterPro" id="IPR029026">
    <property type="entry name" value="tRNA_m1G_MTases_N"/>
</dbReference>
<dbReference type="InterPro" id="IPR046887">
    <property type="entry name" value="RsmE_PUA-like"/>
</dbReference>
<evidence type="ECO:0000256" key="9">
    <source>
        <dbReference type="ARBA" id="ARBA00022691"/>
    </source>
</evidence>
<dbReference type="PIRSF" id="PIRSF015601">
    <property type="entry name" value="MTase_slr0722"/>
    <property type="match status" value="1"/>
</dbReference>
<sequence>MSRLRARVEPQRLAAGMETATVVVDGAEARRLRRVMRARPGQAIELFDGQGHSVEGCIHAVEPGRVVVRLEGRSPDRAASPEAGLRLVLLQAVAKSGRMELALEKATELGVHEIWPVVTHRCVARPDAGGQRVMRWRRVVETAARQAGRSVVPVVRPPVPWREALDRAGLLEGGWLRLLAGEKARLPLTRWLRERSPQGVSGAVVAIGPEGGWSEEETDAAIGCGFEVVSLGPRILRTETAGWLALALLQAWWGDLDRPPGPLDVGDPG</sequence>
<evidence type="ECO:0000256" key="10">
    <source>
        <dbReference type="ARBA" id="ARBA00025699"/>
    </source>
</evidence>
<comment type="subcellular location">
    <subcellularLocation>
        <location evidence="1 12">Cytoplasm</location>
    </subcellularLocation>
</comment>
<evidence type="ECO:0000256" key="7">
    <source>
        <dbReference type="ARBA" id="ARBA00022603"/>
    </source>
</evidence>
<evidence type="ECO:0000256" key="8">
    <source>
        <dbReference type="ARBA" id="ARBA00022679"/>
    </source>
</evidence>
<dbReference type="PANTHER" id="PTHR30027:SF3">
    <property type="entry name" value="16S RRNA (URACIL(1498)-N(3))-METHYLTRANSFERASE"/>
    <property type="match status" value="1"/>
</dbReference>
<name>A0ABZ1BL47_9FIRM</name>
<dbReference type="GO" id="GO:0008168">
    <property type="term" value="F:methyltransferase activity"/>
    <property type="evidence" value="ECO:0007669"/>
    <property type="project" value="UniProtKB-KW"/>
</dbReference>
<dbReference type="EC" id="2.1.1.193" evidence="3 12"/>
<dbReference type="InterPro" id="IPR006700">
    <property type="entry name" value="RsmE"/>
</dbReference>
<feature type="domain" description="Ribosomal RNA small subunit methyltransferase E methyltransferase" evidence="13">
    <location>
        <begin position="84"/>
        <end position="250"/>
    </location>
</feature>
<dbReference type="Gene3D" id="3.40.1280.10">
    <property type="match status" value="1"/>
</dbReference>